<dbReference type="RefSeq" id="WP_002979398.1">
    <property type="nucleotide sequence ID" value="NZ_CP068486.1"/>
</dbReference>
<dbReference type="GeneID" id="93022080"/>
<dbReference type="KEGG" id="cgle:NCTC11432_00758"/>
<protein>
    <submittedName>
        <fullName evidence="1">Uncharacterized protein</fullName>
    </submittedName>
</protein>
<accession>A0A3S4NS12</accession>
<evidence type="ECO:0000313" key="2">
    <source>
        <dbReference type="Proteomes" id="UP000279227"/>
    </source>
</evidence>
<dbReference type="OrthoDB" id="947646at2"/>
<dbReference type="AlphaFoldDB" id="A0A3S4NS12"/>
<dbReference type="EMBL" id="LR134289">
    <property type="protein sequence ID" value="VEE05179.1"/>
    <property type="molecule type" value="Genomic_DNA"/>
</dbReference>
<organism evidence="1 2">
    <name type="scientific">Chryseobacterium gleum</name>
    <name type="common">Flavobacterium gleum</name>
    <dbReference type="NCBI Taxonomy" id="250"/>
    <lineage>
        <taxon>Bacteria</taxon>
        <taxon>Pseudomonadati</taxon>
        <taxon>Bacteroidota</taxon>
        <taxon>Flavobacteriia</taxon>
        <taxon>Flavobacteriales</taxon>
        <taxon>Weeksellaceae</taxon>
        <taxon>Chryseobacterium group</taxon>
        <taxon>Chryseobacterium</taxon>
    </lineage>
</organism>
<evidence type="ECO:0000313" key="1">
    <source>
        <dbReference type="EMBL" id="VEE05179.1"/>
    </source>
</evidence>
<sequence>MSPKIFKGVPAQKSGGFHDTESRKVYRQDLIPLKFTILKERFFSVNQWESYSGKAFAAFKLYDSDGNAVNREPQKGDFIRIDIPGPGEPDAKGYDWVEVTDICFYQDSFSESISMTCRPSINPQDKKNRHIAHFYGSAATSTFMISRNPDHLKAAVYGRNERPNFNAKFFDVIRNLFIAIPGMFGVAKIQWKQLTDSFLDFD</sequence>
<proteinExistence type="predicted"/>
<dbReference type="Proteomes" id="UP000279227">
    <property type="component" value="Chromosome"/>
</dbReference>
<reference evidence="1 2" key="1">
    <citation type="submission" date="2018-12" db="EMBL/GenBank/DDBJ databases">
        <authorList>
            <consortium name="Pathogen Informatics"/>
        </authorList>
    </citation>
    <scope>NUCLEOTIDE SEQUENCE [LARGE SCALE GENOMIC DNA]</scope>
    <source>
        <strain evidence="1 2">NCTC11432</strain>
    </source>
</reference>
<gene>
    <name evidence="1" type="ORF">NCTC11432_00758</name>
</gene>
<dbReference type="STRING" id="525257.HMPREF0204_13719"/>
<name>A0A3S4NS12_CHRGE</name>